<dbReference type="OrthoDB" id="3288692at2"/>
<dbReference type="PANTHER" id="PTHR30146">
    <property type="entry name" value="LACI-RELATED TRANSCRIPTIONAL REPRESSOR"/>
    <property type="match status" value="1"/>
</dbReference>
<dbReference type="Gene3D" id="3.40.50.2300">
    <property type="match status" value="2"/>
</dbReference>
<sequence length="328" mass="34282">MPRVTSADVARESGVSRTTVSYVLNAKDGVVITDATRQRVLDAAARLGYTPSAAARTLRSGRSDLVLVVLPDWTVGPVIDTLIDHLTTTLADHGLSVLVHSGRGKGSLADLWRAVTPCAVLGLAPFADEDTYAMRRAGIPVVGTALDEDPHPEIFSVPQTNIGALQVDHLVERGHRALAYAAPADDRLSAFADRRLAGVQAACQDHGLPAPRVAAVGLDVESATAAVRAWRSGDEPVTAVAAYNDEVALAVLAGLRAEGLRVPDDVAVIGVDDIPTAKLAAPPLTTIWQAIDAQASYLAASVLAALDPAVRPPSQTSDVFHVVAREST</sequence>
<organism evidence="5 6">
    <name type="scientific">Cellulomonas algicola</name>
    <dbReference type="NCBI Taxonomy" id="2071633"/>
    <lineage>
        <taxon>Bacteria</taxon>
        <taxon>Bacillati</taxon>
        <taxon>Actinomycetota</taxon>
        <taxon>Actinomycetes</taxon>
        <taxon>Micrococcales</taxon>
        <taxon>Cellulomonadaceae</taxon>
        <taxon>Cellulomonas</taxon>
    </lineage>
</organism>
<evidence type="ECO:0000313" key="5">
    <source>
        <dbReference type="EMBL" id="GCD20355.1"/>
    </source>
</evidence>
<dbReference type="GO" id="GO:0000976">
    <property type="term" value="F:transcription cis-regulatory region binding"/>
    <property type="evidence" value="ECO:0007669"/>
    <property type="project" value="TreeGrafter"/>
</dbReference>
<dbReference type="InterPro" id="IPR028082">
    <property type="entry name" value="Peripla_BP_I"/>
</dbReference>
<accession>A0A401V0H8</accession>
<dbReference type="Pfam" id="PF13377">
    <property type="entry name" value="Peripla_BP_3"/>
    <property type="match status" value="1"/>
</dbReference>
<dbReference type="EMBL" id="BHYL01000139">
    <property type="protein sequence ID" value="GCD20355.1"/>
    <property type="molecule type" value="Genomic_DNA"/>
</dbReference>
<keyword evidence="1" id="KW-0805">Transcription regulation</keyword>
<evidence type="ECO:0000259" key="4">
    <source>
        <dbReference type="PROSITE" id="PS50932"/>
    </source>
</evidence>
<name>A0A401V0H8_9CELL</name>
<dbReference type="CDD" id="cd01392">
    <property type="entry name" value="HTH_LacI"/>
    <property type="match status" value="1"/>
</dbReference>
<dbReference type="SUPFAM" id="SSF47413">
    <property type="entry name" value="lambda repressor-like DNA-binding domains"/>
    <property type="match status" value="1"/>
</dbReference>
<comment type="caution">
    <text evidence="5">The sequence shown here is derived from an EMBL/GenBank/DDBJ whole genome shotgun (WGS) entry which is preliminary data.</text>
</comment>
<dbReference type="PROSITE" id="PS50932">
    <property type="entry name" value="HTH_LACI_2"/>
    <property type="match status" value="1"/>
</dbReference>
<protein>
    <submittedName>
        <fullName evidence="5">LacI family transcriptional regulator</fullName>
    </submittedName>
</protein>
<evidence type="ECO:0000256" key="1">
    <source>
        <dbReference type="ARBA" id="ARBA00023015"/>
    </source>
</evidence>
<dbReference type="SMART" id="SM00354">
    <property type="entry name" value="HTH_LACI"/>
    <property type="match status" value="1"/>
</dbReference>
<proteinExistence type="predicted"/>
<reference evidence="5 6" key="1">
    <citation type="submission" date="2018-11" db="EMBL/GenBank/DDBJ databases">
        <title>Draft genome sequence of Cellulomonas takizawaensis strain TKZ-21.</title>
        <authorList>
            <person name="Yamamura H."/>
            <person name="Hayashi T."/>
            <person name="Hamada M."/>
            <person name="Serisawa Y."/>
            <person name="Matsuyama K."/>
            <person name="Nakagawa Y."/>
            <person name="Otoguro M."/>
            <person name="Yanagida F."/>
            <person name="Hayakawa M."/>
        </authorList>
    </citation>
    <scope>NUCLEOTIDE SEQUENCE [LARGE SCALE GENOMIC DNA]</scope>
    <source>
        <strain evidence="5 6">TKZ-21</strain>
    </source>
</reference>
<evidence type="ECO:0000256" key="2">
    <source>
        <dbReference type="ARBA" id="ARBA00023125"/>
    </source>
</evidence>
<dbReference type="Proteomes" id="UP000288246">
    <property type="component" value="Unassembled WGS sequence"/>
</dbReference>
<keyword evidence="2" id="KW-0238">DNA-binding</keyword>
<dbReference type="InterPro" id="IPR010982">
    <property type="entry name" value="Lambda_DNA-bd_dom_sf"/>
</dbReference>
<dbReference type="InterPro" id="IPR000843">
    <property type="entry name" value="HTH_LacI"/>
</dbReference>
<dbReference type="CDD" id="cd06267">
    <property type="entry name" value="PBP1_LacI_sugar_binding-like"/>
    <property type="match status" value="1"/>
</dbReference>
<gene>
    <name evidence="5" type="ORF">CTKZ_19170</name>
</gene>
<evidence type="ECO:0000256" key="3">
    <source>
        <dbReference type="ARBA" id="ARBA00023163"/>
    </source>
</evidence>
<dbReference type="PANTHER" id="PTHR30146:SF153">
    <property type="entry name" value="LACTOSE OPERON REPRESSOR"/>
    <property type="match status" value="1"/>
</dbReference>
<dbReference type="GO" id="GO:0003700">
    <property type="term" value="F:DNA-binding transcription factor activity"/>
    <property type="evidence" value="ECO:0007669"/>
    <property type="project" value="TreeGrafter"/>
</dbReference>
<dbReference type="SUPFAM" id="SSF53822">
    <property type="entry name" value="Periplasmic binding protein-like I"/>
    <property type="match status" value="1"/>
</dbReference>
<dbReference type="Gene3D" id="1.10.260.40">
    <property type="entry name" value="lambda repressor-like DNA-binding domains"/>
    <property type="match status" value="1"/>
</dbReference>
<keyword evidence="6" id="KW-1185">Reference proteome</keyword>
<feature type="domain" description="HTH lacI-type" evidence="4">
    <location>
        <begin position="4"/>
        <end position="60"/>
    </location>
</feature>
<evidence type="ECO:0000313" key="6">
    <source>
        <dbReference type="Proteomes" id="UP000288246"/>
    </source>
</evidence>
<dbReference type="AlphaFoldDB" id="A0A401V0H8"/>
<dbReference type="Pfam" id="PF00356">
    <property type="entry name" value="LacI"/>
    <property type="match status" value="1"/>
</dbReference>
<dbReference type="InterPro" id="IPR046335">
    <property type="entry name" value="LacI/GalR-like_sensor"/>
</dbReference>
<keyword evidence="3" id="KW-0804">Transcription</keyword>